<dbReference type="InterPro" id="IPR018996">
    <property type="entry name" value="Man1/Src1-like_C"/>
</dbReference>
<evidence type="ECO:0000256" key="2">
    <source>
        <dbReference type="ARBA" id="ARBA00022553"/>
    </source>
</evidence>
<sequence>MKPSASEPEEVRKWGLQIDELKDSIRSKTAAHLLDTFEDTFNEAVQQIVQYGGVIVGEDAEGKRYLAHRTPQMDWTCSLRVKARESWFEWQKQIISTLLLIMSVLVFRRRRAQAEVENARIATLVQVALDLLRNQELAHHTDPISAPQPFLSSLQLRDLVLQDEHSVSVRKRLWGGVERVVEGNANVRTNLEEVEGGDEMRVWRWVGSAGRTLPGANRFGIQGDKVEPATPA</sequence>
<keyword evidence="5" id="KW-0472">Membrane</keyword>
<evidence type="ECO:0000313" key="9">
    <source>
        <dbReference type="Proteomes" id="UP001385951"/>
    </source>
</evidence>
<keyword evidence="3" id="KW-0812">Transmembrane</keyword>
<dbReference type="AlphaFoldDB" id="A0AAW0GJQ9"/>
<organism evidence="8 9">
    <name type="scientific">Cerrena zonata</name>
    <dbReference type="NCBI Taxonomy" id="2478898"/>
    <lineage>
        <taxon>Eukaryota</taxon>
        <taxon>Fungi</taxon>
        <taxon>Dikarya</taxon>
        <taxon>Basidiomycota</taxon>
        <taxon>Agaricomycotina</taxon>
        <taxon>Agaricomycetes</taxon>
        <taxon>Polyporales</taxon>
        <taxon>Cerrenaceae</taxon>
        <taxon>Cerrena</taxon>
    </lineage>
</organism>
<evidence type="ECO:0000259" key="7">
    <source>
        <dbReference type="Pfam" id="PF09402"/>
    </source>
</evidence>
<evidence type="ECO:0000256" key="1">
    <source>
        <dbReference type="ARBA" id="ARBA00004540"/>
    </source>
</evidence>
<keyword evidence="4" id="KW-1133">Transmembrane helix</keyword>
<dbReference type="GO" id="GO:0003682">
    <property type="term" value="F:chromatin binding"/>
    <property type="evidence" value="ECO:0007669"/>
    <property type="project" value="InterPro"/>
</dbReference>
<dbReference type="PANTHER" id="PTHR47808:SF2">
    <property type="entry name" value="LEM DOMAIN-CONTAINING PROTEIN 2"/>
    <property type="match status" value="1"/>
</dbReference>
<dbReference type="PANTHER" id="PTHR47808">
    <property type="entry name" value="INNER NUCLEAR MEMBRANE PROTEIN HEH2-RELATED"/>
    <property type="match status" value="1"/>
</dbReference>
<dbReference type="Gene3D" id="1.10.10.1180">
    <property type="entry name" value="MAN1, winged-helix domain"/>
    <property type="match status" value="1"/>
</dbReference>
<comment type="caution">
    <text evidence="8">The sequence shown here is derived from an EMBL/GenBank/DDBJ whole genome shotgun (WGS) entry which is preliminary data.</text>
</comment>
<protein>
    <recommendedName>
        <fullName evidence="7">Man1/Src1-like C-terminal domain-containing protein</fullName>
    </recommendedName>
</protein>
<reference evidence="8 9" key="1">
    <citation type="submission" date="2022-09" db="EMBL/GenBank/DDBJ databases">
        <authorList>
            <person name="Palmer J.M."/>
        </authorList>
    </citation>
    <scope>NUCLEOTIDE SEQUENCE [LARGE SCALE GENOMIC DNA]</scope>
    <source>
        <strain evidence="8 9">DSM 7382</strain>
    </source>
</reference>
<name>A0AAW0GJQ9_9APHY</name>
<keyword evidence="9" id="KW-1185">Reference proteome</keyword>
<dbReference type="GO" id="GO:0005783">
    <property type="term" value="C:endoplasmic reticulum"/>
    <property type="evidence" value="ECO:0007669"/>
    <property type="project" value="TreeGrafter"/>
</dbReference>
<evidence type="ECO:0000256" key="3">
    <source>
        <dbReference type="ARBA" id="ARBA00022692"/>
    </source>
</evidence>
<accession>A0AAW0GJQ9</accession>
<dbReference type="EMBL" id="JASBNA010000003">
    <property type="protein sequence ID" value="KAK7693593.1"/>
    <property type="molecule type" value="Genomic_DNA"/>
</dbReference>
<dbReference type="Proteomes" id="UP001385951">
    <property type="component" value="Unassembled WGS sequence"/>
</dbReference>
<evidence type="ECO:0000256" key="4">
    <source>
        <dbReference type="ARBA" id="ARBA00022989"/>
    </source>
</evidence>
<comment type="subcellular location">
    <subcellularLocation>
        <location evidence="1">Nucleus inner membrane</location>
    </subcellularLocation>
</comment>
<evidence type="ECO:0000256" key="5">
    <source>
        <dbReference type="ARBA" id="ARBA00023136"/>
    </source>
</evidence>
<proteinExistence type="predicted"/>
<gene>
    <name evidence="8" type="ORF">QCA50_003162</name>
</gene>
<dbReference type="GO" id="GO:0005637">
    <property type="term" value="C:nuclear inner membrane"/>
    <property type="evidence" value="ECO:0007669"/>
    <property type="project" value="UniProtKB-SubCell"/>
</dbReference>
<dbReference type="InterPro" id="IPR044780">
    <property type="entry name" value="Heh2/Src1"/>
</dbReference>
<dbReference type="GO" id="GO:0034399">
    <property type="term" value="C:nuclear periphery"/>
    <property type="evidence" value="ECO:0007669"/>
    <property type="project" value="TreeGrafter"/>
</dbReference>
<dbReference type="Pfam" id="PF09402">
    <property type="entry name" value="MSC"/>
    <property type="match status" value="1"/>
</dbReference>
<feature type="domain" description="Man1/Src1-like C-terminal" evidence="7">
    <location>
        <begin position="10"/>
        <end position="208"/>
    </location>
</feature>
<dbReference type="GO" id="GO:0071763">
    <property type="term" value="P:nuclear membrane organization"/>
    <property type="evidence" value="ECO:0007669"/>
    <property type="project" value="TreeGrafter"/>
</dbReference>
<dbReference type="InterPro" id="IPR041885">
    <property type="entry name" value="MAN1_winged_helix_dom"/>
</dbReference>
<evidence type="ECO:0000313" key="8">
    <source>
        <dbReference type="EMBL" id="KAK7693593.1"/>
    </source>
</evidence>
<keyword evidence="2" id="KW-0597">Phosphoprotein</keyword>
<keyword evidence="6" id="KW-0539">Nucleus</keyword>
<evidence type="ECO:0000256" key="6">
    <source>
        <dbReference type="ARBA" id="ARBA00023242"/>
    </source>
</evidence>